<reference evidence="1" key="1">
    <citation type="submission" date="2022-02" db="EMBL/GenBank/DDBJ databases">
        <authorList>
            <person name="Leng L."/>
        </authorList>
    </citation>
    <scope>NUCLEOTIDE SEQUENCE</scope>
    <source>
        <strain evidence="1">JI</strain>
    </source>
</reference>
<proteinExistence type="predicted"/>
<dbReference type="RefSeq" id="WP_277445118.1">
    <property type="nucleotide sequence ID" value="NZ_JAKOAV010000036.1"/>
</dbReference>
<dbReference type="InterPro" id="IPR010995">
    <property type="entry name" value="DNA_repair_Rad51/TF_NusA_a-hlx"/>
</dbReference>
<gene>
    <name evidence="1" type="ORF">L7E55_14930</name>
</gene>
<dbReference type="InterPro" id="IPR021725">
    <property type="entry name" value="Cdd1"/>
</dbReference>
<dbReference type="GO" id="GO:0000166">
    <property type="term" value="F:nucleotide binding"/>
    <property type="evidence" value="ECO:0007669"/>
    <property type="project" value="InterPro"/>
</dbReference>
<dbReference type="Pfam" id="PF11731">
    <property type="entry name" value="Cdd1"/>
    <property type="match status" value="1"/>
</dbReference>
<keyword evidence="2" id="KW-1185">Reference proteome</keyword>
<accession>A0A9X4JWP9</accession>
<name>A0A9X4JWP9_9FIRM</name>
<dbReference type="SUPFAM" id="SSF47794">
    <property type="entry name" value="Rad51 N-terminal domain-like"/>
    <property type="match status" value="1"/>
</dbReference>
<dbReference type="EMBL" id="JAKOAV010000036">
    <property type="protein sequence ID" value="MDF9409628.1"/>
    <property type="molecule type" value="Genomic_DNA"/>
</dbReference>
<sequence>MSTSAKQTVLRQLRMIPGVGKTVAQNLYDLGFHSIEDLKDRDPDELYLQHCVQKGMKVDRCMLYVFRCAVYYASNERHNPELLKWWNWKD</sequence>
<protein>
    <submittedName>
        <fullName evidence="1">Helix-hairpin-helix domain-containing protein</fullName>
    </submittedName>
</protein>
<comment type="caution">
    <text evidence="1">The sequence shown here is derived from an EMBL/GenBank/DDBJ whole genome shotgun (WGS) entry which is preliminary data.</text>
</comment>
<evidence type="ECO:0000313" key="1">
    <source>
        <dbReference type="EMBL" id="MDF9409628.1"/>
    </source>
</evidence>
<organism evidence="1 2">
    <name type="scientific">Pelotomaculum isophthalicicum JI</name>
    <dbReference type="NCBI Taxonomy" id="947010"/>
    <lineage>
        <taxon>Bacteria</taxon>
        <taxon>Bacillati</taxon>
        <taxon>Bacillota</taxon>
        <taxon>Clostridia</taxon>
        <taxon>Eubacteriales</taxon>
        <taxon>Desulfotomaculaceae</taxon>
        <taxon>Pelotomaculum</taxon>
    </lineage>
</organism>
<dbReference type="AlphaFoldDB" id="A0A9X4JWP9"/>
<dbReference type="Gene3D" id="1.10.150.20">
    <property type="entry name" value="5' to 3' exonuclease, C-terminal subdomain"/>
    <property type="match status" value="1"/>
</dbReference>
<evidence type="ECO:0000313" key="2">
    <source>
        <dbReference type="Proteomes" id="UP001154312"/>
    </source>
</evidence>
<dbReference type="Proteomes" id="UP001154312">
    <property type="component" value="Unassembled WGS sequence"/>
</dbReference>